<dbReference type="SUPFAM" id="SSF52833">
    <property type="entry name" value="Thioredoxin-like"/>
    <property type="match status" value="1"/>
</dbReference>
<dbReference type="Gene3D" id="3.40.30.10">
    <property type="entry name" value="Glutaredoxin"/>
    <property type="match status" value="1"/>
</dbReference>
<dbReference type="PANTHER" id="PTHR42852">
    <property type="entry name" value="THIOL:DISULFIDE INTERCHANGE PROTEIN DSBE"/>
    <property type="match status" value="1"/>
</dbReference>
<keyword evidence="4" id="KW-1185">Reference proteome</keyword>
<accession>A0A221KF96</accession>
<feature type="chain" id="PRO_5013347459" evidence="1">
    <location>
        <begin position="26"/>
        <end position="169"/>
    </location>
</feature>
<dbReference type="InterPro" id="IPR013766">
    <property type="entry name" value="Thioredoxin_domain"/>
</dbReference>
<feature type="signal peptide" evidence="1">
    <location>
        <begin position="1"/>
        <end position="25"/>
    </location>
</feature>
<evidence type="ECO:0000313" key="4">
    <source>
        <dbReference type="Proteomes" id="UP000199729"/>
    </source>
</evidence>
<dbReference type="Proteomes" id="UP000199729">
    <property type="component" value="Chromosome"/>
</dbReference>
<dbReference type="PANTHER" id="PTHR42852:SF18">
    <property type="entry name" value="CHROMOSOME UNDETERMINED SCAFFOLD_47, WHOLE GENOME SHOTGUN SEQUENCE"/>
    <property type="match status" value="1"/>
</dbReference>
<dbReference type="OrthoDB" id="9811352at2"/>
<dbReference type="InterPro" id="IPR050553">
    <property type="entry name" value="Thioredoxin_ResA/DsbE_sf"/>
</dbReference>
<protein>
    <submittedName>
        <fullName evidence="3">Thiol:disulfide interchange protein DsbE</fullName>
    </submittedName>
</protein>
<dbReference type="GO" id="GO:0016491">
    <property type="term" value="F:oxidoreductase activity"/>
    <property type="evidence" value="ECO:0007669"/>
    <property type="project" value="InterPro"/>
</dbReference>
<dbReference type="InterPro" id="IPR013740">
    <property type="entry name" value="Redoxin"/>
</dbReference>
<dbReference type="CDD" id="cd02966">
    <property type="entry name" value="TlpA_like_family"/>
    <property type="match status" value="1"/>
</dbReference>
<keyword evidence="1" id="KW-0732">Signal</keyword>
<dbReference type="RefSeq" id="WP_089416590.1">
    <property type="nucleotide sequence ID" value="NZ_CP022423.1"/>
</dbReference>
<sequence>MSLIRPLFVAWLGVCLASSTLPAHALEIGETAPNVELLGPNGETVRLPLQTGKVLYVDFWASWCGPCRQSFPWMNAMQDKYKAKGLQIIGINLDQQMSAADQFLAKTPAKFTVMFDPKGVSPRLYGVKGMPTSVLIGRDGKVIQQHAGFNDASRDQLEQRLQAALAGSQ</sequence>
<dbReference type="AlphaFoldDB" id="A0A221KF96"/>
<proteinExistence type="predicted"/>
<dbReference type="Pfam" id="PF08534">
    <property type="entry name" value="Redoxin"/>
    <property type="match status" value="1"/>
</dbReference>
<evidence type="ECO:0000256" key="1">
    <source>
        <dbReference type="SAM" id="SignalP"/>
    </source>
</evidence>
<gene>
    <name evidence="3" type="ORF">VITFI_CDS1722</name>
</gene>
<dbReference type="InterPro" id="IPR036249">
    <property type="entry name" value="Thioredoxin-like_sf"/>
</dbReference>
<dbReference type="PROSITE" id="PS51352">
    <property type="entry name" value="THIOREDOXIN_2"/>
    <property type="match status" value="1"/>
</dbReference>
<evidence type="ECO:0000313" key="3">
    <source>
        <dbReference type="EMBL" id="ASM77500.1"/>
    </source>
</evidence>
<name>A0A221KF96_VITFI</name>
<feature type="domain" description="Thioredoxin" evidence="2">
    <location>
        <begin position="26"/>
        <end position="166"/>
    </location>
</feature>
<dbReference type="EMBL" id="CP022423">
    <property type="protein sequence ID" value="ASM77500.1"/>
    <property type="molecule type" value="Genomic_DNA"/>
</dbReference>
<organism evidence="3 4">
    <name type="scientific">Vitreoscilla filiformis</name>
    <dbReference type="NCBI Taxonomy" id="63"/>
    <lineage>
        <taxon>Bacteria</taxon>
        <taxon>Pseudomonadati</taxon>
        <taxon>Pseudomonadota</taxon>
        <taxon>Betaproteobacteria</taxon>
        <taxon>Neisseriales</taxon>
        <taxon>Neisseriaceae</taxon>
        <taxon>Vitreoscilla</taxon>
    </lineage>
</organism>
<evidence type="ECO:0000259" key="2">
    <source>
        <dbReference type="PROSITE" id="PS51352"/>
    </source>
</evidence>
<reference evidence="3 4" key="1">
    <citation type="submission" date="2017-07" db="EMBL/GenBank/DDBJ databases">
        <title>Complete Genome Sequence of the cosmetic ferment Vitreoscilla filiformis (ATCC15551).</title>
        <authorList>
            <person name="Contreras S."/>
            <person name="Sagory-Zalkind P."/>
            <person name="Blanquart H."/>
            <person name="Iltis A."/>
            <person name="Morand S.C."/>
        </authorList>
    </citation>
    <scope>NUCLEOTIDE SEQUENCE [LARGE SCALE GENOMIC DNA]</scope>
    <source>
        <strain evidence="3 4">ATCC 15551</strain>
    </source>
</reference>
<dbReference type="KEGG" id="vff:VITFI_CDS1722"/>